<organism evidence="1">
    <name type="scientific">Lotus japonicus</name>
    <name type="common">Lotus corniculatus var. japonicus</name>
    <dbReference type="NCBI Taxonomy" id="34305"/>
    <lineage>
        <taxon>Eukaryota</taxon>
        <taxon>Viridiplantae</taxon>
        <taxon>Streptophyta</taxon>
        <taxon>Embryophyta</taxon>
        <taxon>Tracheophyta</taxon>
        <taxon>Spermatophyta</taxon>
        <taxon>Magnoliopsida</taxon>
        <taxon>eudicotyledons</taxon>
        <taxon>Gunneridae</taxon>
        <taxon>Pentapetalae</taxon>
        <taxon>rosids</taxon>
        <taxon>fabids</taxon>
        <taxon>Fabales</taxon>
        <taxon>Fabaceae</taxon>
        <taxon>Papilionoideae</taxon>
        <taxon>50 kb inversion clade</taxon>
        <taxon>NPAAA clade</taxon>
        <taxon>Hologalegina</taxon>
        <taxon>robinioid clade</taxon>
        <taxon>Loteae</taxon>
        <taxon>Lotus</taxon>
    </lineage>
</organism>
<proteinExistence type="evidence at transcript level"/>
<evidence type="ECO:0000313" key="1">
    <source>
        <dbReference type="EMBL" id="AFK45119.1"/>
    </source>
</evidence>
<protein>
    <submittedName>
        <fullName evidence="1">Uncharacterized protein</fullName>
    </submittedName>
</protein>
<accession>I3SXX7</accession>
<reference evidence="1" key="1">
    <citation type="submission" date="2012-05" db="EMBL/GenBank/DDBJ databases">
        <authorList>
            <person name="Krishnakumar V."/>
            <person name="Cheung F."/>
            <person name="Xiao Y."/>
            <person name="Chan A."/>
            <person name="Moskal W.A."/>
            <person name="Town C.D."/>
        </authorList>
    </citation>
    <scope>NUCLEOTIDE SEQUENCE</scope>
</reference>
<dbReference type="EMBL" id="BT145325">
    <property type="protein sequence ID" value="AFK45119.1"/>
    <property type="molecule type" value="mRNA"/>
</dbReference>
<sequence length="22" mass="2651">MWITIISSYFSHYISRINTNFG</sequence>
<name>I3SXX7_LOTJA</name>
<dbReference type="AlphaFoldDB" id="I3SXX7"/>